<comment type="caution">
    <text evidence="1">The sequence shown here is derived from an EMBL/GenBank/DDBJ whole genome shotgun (WGS) entry which is preliminary data.</text>
</comment>
<accession>A0ACC3NAV4</accession>
<keyword evidence="2" id="KW-1185">Reference proteome</keyword>
<organism evidence="1 2">
    <name type="scientific">Vermiconidia calcicola</name>
    <dbReference type="NCBI Taxonomy" id="1690605"/>
    <lineage>
        <taxon>Eukaryota</taxon>
        <taxon>Fungi</taxon>
        <taxon>Dikarya</taxon>
        <taxon>Ascomycota</taxon>
        <taxon>Pezizomycotina</taxon>
        <taxon>Dothideomycetes</taxon>
        <taxon>Dothideomycetidae</taxon>
        <taxon>Mycosphaerellales</taxon>
        <taxon>Extremaceae</taxon>
        <taxon>Vermiconidia</taxon>
    </lineage>
</organism>
<dbReference type="Proteomes" id="UP001281147">
    <property type="component" value="Unassembled WGS sequence"/>
</dbReference>
<sequence length="246" mass="28032">MIQQRLTRTLQSVVRQQRPCFRIQRSQPTSSPFTSRSFAPSTAPRISERRWYSQAQEAEKQGESSEDGAGKKQMAAEEATQGKQEGDPAQKELEAKKREVIEVTDRYKRTVADYRNLQEQTKREVQAAKDFALQRFSKDLLDSIDNLDRALSNVPQEKLTEANQDLLNLHSGLKMTEKILMQTLQKHGLERFDPDGQKFDPNKHEATFTVPMKDKEDGSVFHVQSKGFTLNGRIIRPAKVGVAKNS</sequence>
<dbReference type="EMBL" id="JAUTXU010000061">
    <property type="protein sequence ID" value="KAK3713662.1"/>
    <property type="molecule type" value="Genomic_DNA"/>
</dbReference>
<gene>
    <name evidence="1" type="primary">mge1_1</name>
    <name evidence="1" type="ORF">LTR37_008356</name>
</gene>
<name>A0ACC3NAV4_9PEZI</name>
<proteinExistence type="predicted"/>
<evidence type="ECO:0000313" key="2">
    <source>
        <dbReference type="Proteomes" id="UP001281147"/>
    </source>
</evidence>
<reference evidence="1" key="1">
    <citation type="submission" date="2023-07" db="EMBL/GenBank/DDBJ databases">
        <title>Black Yeasts Isolated from many extreme environments.</title>
        <authorList>
            <person name="Coleine C."/>
            <person name="Stajich J.E."/>
            <person name="Selbmann L."/>
        </authorList>
    </citation>
    <scope>NUCLEOTIDE SEQUENCE</scope>
    <source>
        <strain evidence="1">CCFEE 5714</strain>
    </source>
</reference>
<evidence type="ECO:0000313" key="1">
    <source>
        <dbReference type="EMBL" id="KAK3713662.1"/>
    </source>
</evidence>
<protein>
    <submittedName>
        <fullName evidence="1">GrpE, mitochondrial</fullName>
    </submittedName>
</protein>